<dbReference type="InterPro" id="IPR003156">
    <property type="entry name" value="DHHA1_dom"/>
</dbReference>
<dbReference type="Pfam" id="PF17768">
    <property type="entry name" value="RecJ_OB"/>
    <property type="match status" value="1"/>
</dbReference>
<dbReference type="GO" id="GO:0008409">
    <property type="term" value="F:5'-3' exonuclease activity"/>
    <property type="evidence" value="ECO:0007669"/>
    <property type="project" value="InterPro"/>
</dbReference>
<comment type="caution">
    <text evidence="9">The sequence shown here is derived from an EMBL/GenBank/DDBJ whole genome shotgun (WGS) entry which is preliminary data.</text>
</comment>
<proteinExistence type="inferred from homology"/>
<evidence type="ECO:0000259" key="7">
    <source>
        <dbReference type="Pfam" id="PF02272"/>
    </source>
</evidence>
<dbReference type="Pfam" id="PF01368">
    <property type="entry name" value="DHH"/>
    <property type="match status" value="1"/>
</dbReference>
<dbReference type="Pfam" id="PF02272">
    <property type="entry name" value="DHHA1"/>
    <property type="match status" value="1"/>
</dbReference>
<dbReference type="InterPro" id="IPR051673">
    <property type="entry name" value="SSDNA_exonuclease_RecJ"/>
</dbReference>
<reference evidence="9" key="2">
    <citation type="journal article" date="2021" name="PeerJ">
        <title>Extensive microbial diversity within the chicken gut microbiome revealed by metagenomics and culture.</title>
        <authorList>
            <person name="Gilroy R."/>
            <person name="Ravi A."/>
            <person name="Getino M."/>
            <person name="Pursley I."/>
            <person name="Horton D.L."/>
            <person name="Alikhan N.F."/>
            <person name="Baker D."/>
            <person name="Gharbi K."/>
            <person name="Hall N."/>
            <person name="Watson M."/>
            <person name="Adriaenssens E.M."/>
            <person name="Foster-Nyarko E."/>
            <person name="Jarju S."/>
            <person name="Secka A."/>
            <person name="Antonio M."/>
            <person name="Oren A."/>
            <person name="Chaudhuri R.R."/>
            <person name="La Ragione R."/>
            <person name="Hildebrand F."/>
            <person name="Pallen M.J."/>
        </authorList>
    </citation>
    <scope>NUCLEOTIDE SEQUENCE</scope>
    <source>
        <strain evidence="9">CHK195-4489</strain>
    </source>
</reference>
<dbReference type="InterPro" id="IPR041122">
    <property type="entry name" value="RecJ_OB"/>
</dbReference>
<dbReference type="GO" id="GO:0006281">
    <property type="term" value="P:DNA repair"/>
    <property type="evidence" value="ECO:0007669"/>
    <property type="project" value="InterPro"/>
</dbReference>
<dbReference type="InterPro" id="IPR038763">
    <property type="entry name" value="DHH_sf"/>
</dbReference>
<dbReference type="EMBL" id="DVMM01000153">
    <property type="protein sequence ID" value="HIU30082.1"/>
    <property type="molecule type" value="Genomic_DNA"/>
</dbReference>
<feature type="domain" description="DHHA1" evidence="7">
    <location>
        <begin position="344"/>
        <end position="436"/>
    </location>
</feature>
<protein>
    <recommendedName>
        <fullName evidence="2">Single-stranded-DNA-specific exonuclease RecJ</fullName>
    </recommendedName>
</protein>
<evidence type="ECO:0000259" key="8">
    <source>
        <dbReference type="Pfam" id="PF17768"/>
    </source>
</evidence>
<evidence type="ECO:0000256" key="5">
    <source>
        <dbReference type="ARBA" id="ARBA00022839"/>
    </source>
</evidence>
<keyword evidence="3" id="KW-0540">Nuclease</keyword>
<organism evidence="9 10">
    <name type="scientific">Candidatus Egerieisoma faecipullorum</name>
    <dbReference type="NCBI Taxonomy" id="2840963"/>
    <lineage>
        <taxon>Bacteria</taxon>
        <taxon>Bacillati</taxon>
        <taxon>Bacillota</taxon>
        <taxon>Clostridia</taxon>
        <taxon>Eubacteriales</taxon>
        <taxon>Clostridiaceae</taxon>
        <taxon>Clostridiaceae incertae sedis</taxon>
        <taxon>Candidatus Egerieisoma</taxon>
    </lineage>
</organism>
<dbReference type="Gene3D" id="3.10.310.30">
    <property type="match status" value="1"/>
</dbReference>
<dbReference type="InterPro" id="IPR004610">
    <property type="entry name" value="RecJ"/>
</dbReference>
<evidence type="ECO:0000313" key="9">
    <source>
        <dbReference type="EMBL" id="HIU30082.1"/>
    </source>
</evidence>
<evidence type="ECO:0000256" key="2">
    <source>
        <dbReference type="ARBA" id="ARBA00019841"/>
    </source>
</evidence>
<feature type="domain" description="DDH" evidence="6">
    <location>
        <begin position="74"/>
        <end position="204"/>
    </location>
</feature>
<dbReference type="Proteomes" id="UP000824089">
    <property type="component" value="Unassembled WGS sequence"/>
</dbReference>
<feature type="domain" description="RecJ OB" evidence="8">
    <location>
        <begin position="452"/>
        <end position="564"/>
    </location>
</feature>
<dbReference type="Gene3D" id="3.90.1640.30">
    <property type="match status" value="1"/>
</dbReference>
<name>A0A9D1LB91_9CLOT</name>
<keyword evidence="4" id="KW-0378">Hydrolase</keyword>
<evidence type="ECO:0000256" key="1">
    <source>
        <dbReference type="ARBA" id="ARBA00005915"/>
    </source>
</evidence>
<evidence type="ECO:0000259" key="6">
    <source>
        <dbReference type="Pfam" id="PF01368"/>
    </source>
</evidence>
<dbReference type="GO" id="GO:0003676">
    <property type="term" value="F:nucleic acid binding"/>
    <property type="evidence" value="ECO:0007669"/>
    <property type="project" value="InterPro"/>
</dbReference>
<gene>
    <name evidence="9" type="primary">recJ</name>
    <name evidence="9" type="ORF">IAD50_07295</name>
</gene>
<accession>A0A9D1LB91</accession>
<sequence length="680" mass="74800">MFDKQWIFNIEQHNRYLSECRAQGKTPSFIDEIFFKRGFQGAPGGLDDLSDPYVLPDMDRAVDRILAAAEEGERVAVFGDYDADGVTASAVLYHFFKNFLEMDVLCHIPDRLSEGYGMSCGAVDRLAEENVTLIVTVDNGIVAFEEIAHAAALGIDVVVTDHHKCADRLPECSAVVDPCILTEKTPASDLCGAGVAYALIRAIADVLGLSDEIRRYVPIVTVGTLGDAVALTGDNRILVKYGMEHLTKLGWTGLNMLVDKISGGKEGKITSTFILFYLVPKLNAAGRLGNADRAFRLLISENAEEAASLTEELISENTKRQAAEAEITQQAMQPENLVTGEDDAVVVALGTDWHPGVIGIVASRLTEKYGKPSFVLVKDSEDTAKGSARSVKGFDLHKALSGCAGLLERFGGHEMAAGLGIRLENLRPFIDSLNKYGAEHSQYITEPPNLEIDAVVLPEELTVETVSQISELEPYGTGNPQPLLCVRRLRIHHCTKVGETGKHLKVSFSGETADGRKLLLDGIAFSQSGYEAIVRRIGCMCSVVCRAELNEWMGKRSVSLLISDLHDADYDIDNGLKCVYNSDYITGRGFALERRLLAVMYKQLLAYGDSFKFSDLYRIRENMRKLGLECTWYEIRNAIDIFTELELIKRKDKQNFSIVKQPGKTELGASAVYCRAQVQG</sequence>
<reference evidence="9" key="1">
    <citation type="submission" date="2020-10" db="EMBL/GenBank/DDBJ databases">
        <authorList>
            <person name="Gilroy R."/>
        </authorList>
    </citation>
    <scope>NUCLEOTIDE SEQUENCE</scope>
    <source>
        <strain evidence="9">CHK195-4489</strain>
    </source>
</reference>
<evidence type="ECO:0000256" key="4">
    <source>
        <dbReference type="ARBA" id="ARBA00022801"/>
    </source>
</evidence>
<evidence type="ECO:0000313" key="10">
    <source>
        <dbReference type="Proteomes" id="UP000824089"/>
    </source>
</evidence>
<evidence type="ECO:0000256" key="3">
    <source>
        <dbReference type="ARBA" id="ARBA00022722"/>
    </source>
</evidence>
<dbReference type="NCBIfam" id="TIGR00644">
    <property type="entry name" value="recJ"/>
    <property type="match status" value="1"/>
</dbReference>
<comment type="similarity">
    <text evidence="1">Belongs to the RecJ family.</text>
</comment>
<dbReference type="GO" id="GO:0006310">
    <property type="term" value="P:DNA recombination"/>
    <property type="evidence" value="ECO:0007669"/>
    <property type="project" value="InterPro"/>
</dbReference>
<dbReference type="PANTHER" id="PTHR30255:SF2">
    <property type="entry name" value="SINGLE-STRANDED-DNA-SPECIFIC EXONUCLEASE RECJ"/>
    <property type="match status" value="1"/>
</dbReference>
<dbReference type="SUPFAM" id="SSF64182">
    <property type="entry name" value="DHH phosphoesterases"/>
    <property type="match status" value="1"/>
</dbReference>
<dbReference type="AlphaFoldDB" id="A0A9D1LB91"/>
<keyword evidence="5 9" id="KW-0269">Exonuclease</keyword>
<dbReference type="InterPro" id="IPR001667">
    <property type="entry name" value="DDH_dom"/>
</dbReference>
<dbReference type="PANTHER" id="PTHR30255">
    <property type="entry name" value="SINGLE-STRANDED-DNA-SPECIFIC EXONUCLEASE RECJ"/>
    <property type="match status" value="1"/>
</dbReference>